<dbReference type="Gene3D" id="3.60.10.10">
    <property type="entry name" value="Endonuclease/exonuclease/phosphatase"/>
    <property type="match status" value="1"/>
</dbReference>
<dbReference type="Pfam" id="PF03372">
    <property type="entry name" value="Exo_endo_phos"/>
    <property type="match status" value="1"/>
</dbReference>
<organism evidence="2 3">
    <name type="scientific">Streptomonospora wellingtoniae</name>
    <dbReference type="NCBI Taxonomy" id="3075544"/>
    <lineage>
        <taxon>Bacteria</taxon>
        <taxon>Bacillati</taxon>
        <taxon>Actinomycetota</taxon>
        <taxon>Actinomycetes</taxon>
        <taxon>Streptosporangiales</taxon>
        <taxon>Nocardiopsidaceae</taxon>
        <taxon>Streptomonospora</taxon>
    </lineage>
</organism>
<dbReference type="SUPFAM" id="SSF56219">
    <property type="entry name" value="DNase I-like"/>
    <property type="match status" value="1"/>
</dbReference>
<proteinExistence type="predicted"/>
<evidence type="ECO:0000313" key="2">
    <source>
        <dbReference type="EMBL" id="MDT0301067.1"/>
    </source>
</evidence>
<dbReference type="InterPro" id="IPR036691">
    <property type="entry name" value="Endo/exonu/phosph_ase_sf"/>
</dbReference>
<gene>
    <name evidence="2" type="ORF">RM446_02960</name>
</gene>
<sequence>MLSYNVDGLRGGADAVARVVGACAPDVVCLQEVPDLLRWQSRRRRLDRSVGMVPAISRRTGGLAVLYRPGLEVHRVGHRVLRRYPGLRVRTLSMVALQVEGVPLLIACTRLDQHPGARLHHAGEAVDRLAAFAAENPGPFVLAADVACRPEDTAWRLLTAGLRDAAAEHPWGGSATFPAHAPSHRVDGVFASGDVLVRRAGVPVDLVDPADLAAASDHLPVLADIALGDGPEGRRPAGG</sequence>
<keyword evidence="2" id="KW-0378">Hydrolase</keyword>
<keyword evidence="3" id="KW-1185">Reference proteome</keyword>
<dbReference type="EMBL" id="JAVREK010000002">
    <property type="protein sequence ID" value="MDT0301067.1"/>
    <property type="molecule type" value="Genomic_DNA"/>
</dbReference>
<dbReference type="Proteomes" id="UP001183226">
    <property type="component" value="Unassembled WGS sequence"/>
</dbReference>
<keyword evidence="2" id="KW-0540">Nuclease</keyword>
<evidence type="ECO:0000313" key="3">
    <source>
        <dbReference type="Proteomes" id="UP001183226"/>
    </source>
</evidence>
<evidence type="ECO:0000259" key="1">
    <source>
        <dbReference type="Pfam" id="PF03372"/>
    </source>
</evidence>
<name>A0ABU2KP77_9ACTN</name>
<dbReference type="RefSeq" id="WP_311543493.1">
    <property type="nucleotide sequence ID" value="NZ_JAVREK010000002.1"/>
</dbReference>
<protein>
    <submittedName>
        <fullName evidence="2">Endonuclease/exonuclease/phosphatase family protein</fullName>
    </submittedName>
</protein>
<feature type="domain" description="Endonuclease/exonuclease/phosphatase" evidence="1">
    <location>
        <begin position="2"/>
        <end position="218"/>
    </location>
</feature>
<dbReference type="InterPro" id="IPR005135">
    <property type="entry name" value="Endo/exonuclease/phosphatase"/>
</dbReference>
<comment type="caution">
    <text evidence="2">The sequence shown here is derived from an EMBL/GenBank/DDBJ whole genome shotgun (WGS) entry which is preliminary data.</text>
</comment>
<reference evidence="3" key="1">
    <citation type="submission" date="2023-07" db="EMBL/GenBank/DDBJ databases">
        <title>30 novel species of actinomycetes from the DSMZ collection.</title>
        <authorList>
            <person name="Nouioui I."/>
        </authorList>
    </citation>
    <scope>NUCLEOTIDE SEQUENCE [LARGE SCALE GENOMIC DNA]</scope>
    <source>
        <strain evidence="3">DSM 45055</strain>
    </source>
</reference>
<keyword evidence="2" id="KW-0255">Endonuclease</keyword>
<dbReference type="GO" id="GO:0004519">
    <property type="term" value="F:endonuclease activity"/>
    <property type="evidence" value="ECO:0007669"/>
    <property type="project" value="UniProtKB-KW"/>
</dbReference>
<accession>A0ABU2KP77</accession>